<evidence type="ECO:0000256" key="1">
    <source>
        <dbReference type="SAM" id="Phobius"/>
    </source>
</evidence>
<dbReference type="AlphaFoldDB" id="A0A1G7GW04"/>
<name>A0A1G7GW04_9EURY</name>
<organism evidence="2 3">
    <name type="scientific">Halorientalis regularis</name>
    <dbReference type="NCBI Taxonomy" id="660518"/>
    <lineage>
        <taxon>Archaea</taxon>
        <taxon>Methanobacteriati</taxon>
        <taxon>Methanobacteriota</taxon>
        <taxon>Stenosarchaea group</taxon>
        <taxon>Halobacteria</taxon>
        <taxon>Halobacteriales</taxon>
        <taxon>Haloarculaceae</taxon>
        <taxon>Halorientalis</taxon>
    </lineage>
</organism>
<protein>
    <submittedName>
        <fullName evidence="2">Uncharacterized protein</fullName>
    </submittedName>
</protein>
<dbReference type="Pfam" id="PF24374">
    <property type="entry name" value="DUF7530"/>
    <property type="match status" value="1"/>
</dbReference>
<dbReference type="RefSeq" id="WP_092688084.1">
    <property type="nucleotide sequence ID" value="NZ_FNBK01000002.1"/>
</dbReference>
<keyword evidence="3" id="KW-1185">Reference proteome</keyword>
<feature type="transmembrane region" description="Helical" evidence="1">
    <location>
        <begin position="89"/>
        <end position="114"/>
    </location>
</feature>
<keyword evidence="1" id="KW-1133">Transmembrane helix</keyword>
<keyword evidence="1" id="KW-0812">Transmembrane</keyword>
<proteinExistence type="predicted"/>
<sequence length="239" mass="25796">MDVEYGETWTYESIVGALPGIDVSTRAAVLVQFLVFEVAVLGLAAIYDLWVAAAAGTVAVVVATAGSVEMLRISRFVRGEAVPESYRRLLFGSSVEVVLSVLAYVALITHLFVYDSRSGTPLLTTLFGPEPPILVVYLVLLVLWDVCYRIGTGWWASVVALWRSARYRFDPATARALQRADLETMGFGILQLVLVPFLASAPVLRTAVLGHVAAVTVVTGASILLLRVRTKRATPSSSP</sequence>
<reference evidence="3" key="1">
    <citation type="submission" date="2016-10" db="EMBL/GenBank/DDBJ databases">
        <authorList>
            <person name="Varghese N."/>
            <person name="Submissions S."/>
        </authorList>
    </citation>
    <scope>NUCLEOTIDE SEQUENCE [LARGE SCALE GENOMIC DNA]</scope>
    <source>
        <strain evidence="3">IBRC-M 10760</strain>
    </source>
</reference>
<keyword evidence="1" id="KW-0472">Membrane</keyword>
<evidence type="ECO:0000313" key="2">
    <source>
        <dbReference type="EMBL" id="SDE92336.1"/>
    </source>
</evidence>
<dbReference type="STRING" id="660518.SAMN05216218_102209"/>
<evidence type="ECO:0000313" key="3">
    <source>
        <dbReference type="Proteomes" id="UP000199076"/>
    </source>
</evidence>
<dbReference type="InterPro" id="IPR055952">
    <property type="entry name" value="DUF7530"/>
</dbReference>
<dbReference type="Proteomes" id="UP000199076">
    <property type="component" value="Unassembled WGS sequence"/>
</dbReference>
<feature type="transmembrane region" description="Helical" evidence="1">
    <location>
        <begin position="207"/>
        <end position="226"/>
    </location>
</feature>
<accession>A0A1G7GW04</accession>
<dbReference type="OrthoDB" id="163266at2157"/>
<dbReference type="EMBL" id="FNBK01000002">
    <property type="protein sequence ID" value="SDE92336.1"/>
    <property type="molecule type" value="Genomic_DNA"/>
</dbReference>
<feature type="transmembrane region" description="Helical" evidence="1">
    <location>
        <begin position="182"/>
        <end position="201"/>
    </location>
</feature>
<gene>
    <name evidence="2" type="ORF">SAMN05216218_102209</name>
</gene>
<feature type="transmembrane region" description="Helical" evidence="1">
    <location>
        <begin position="50"/>
        <end position="68"/>
    </location>
</feature>